<dbReference type="EMBL" id="JACJVR010000050">
    <property type="protein sequence ID" value="MBB6692211.1"/>
    <property type="molecule type" value="Genomic_DNA"/>
</dbReference>
<organism evidence="1 2">
    <name type="scientific">Cohnella xylanilytica</name>
    <dbReference type="NCBI Taxonomy" id="557555"/>
    <lineage>
        <taxon>Bacteria</taxon>
        <taxon>Bacillati</taxon>
        <taxon>Bacillota</taxon>
        <taxon>Bacilli</taxon>
        <taxon>Bacillales</taxon>
        <taxon>Paenibacillaceae</taxon>
        <taxon>Cohnella</taxon>
    </lineage>
</organism>
<keyword evidence="2" id="KW-1185">Reference proteome</keyword>
<dbReference type="Gene3D" id="3.40.50.1000">
    <property type="entry name" value="HAD superfamily/HAD-like"/>
    <property type="match status" value="1"/>
</dbReference>
<name>A0A841U270_9BACL</name>
<sequence>MLKKLEIERKLLGTELTRRNLLKIPHKSELPTVQIQVLRNFPFEYIGNILHPFFHIWGKEIEIKYSDYDASLSQINEVEECDLFILWIDWRLYLQKKRPDQVIGWIEERLISLRRKTNSNILINNWPEYIDPRDELYLGRNGQRTQLVSLNHYLNNLAEKIPGLYIIDLAYKIKGHQPVLDSRNDEISGYPFVDSFSISVAQFLGCQLIPSVLNYRIKALILDLDNTLYWGVLAEDGVDGVQLSKGHILLQELLLELKNKGLLLAICSKNEEEDVINFIQNHKSFKLKAKDFAVIKANWKSKNENIVDISRLLNIDISSMLFIDDNPSELLQAHNELPGLLLLLAGESGELTRDNIVNYPGILQVYEDVIASERTLDIQANIQREKIRNSANSQFDYLSSLGMQITFSINNEGHAKRLYELSQKTNQFNLAFKRFSEKEIWEIFNSDKYVVVTVGLSDNLTNSGIIGAIVCHYEKESAQLIEVIFSCRALGREVETISLFYLLQYLKTHGVHQLNIHKVKGPKNTPALNWFDRVIGHSTILDELLVKVEKLTKNIPCKVMVEEL</sequence>
<reference evidence="1 2" key="1">
    <citation type="submission" date="2020-08" db="EMBL/GenBank/DDBJ databases">
        <title>Cohnella phylogeny.</title>
        <authorList>
            <person name="Dunlap C."/>
        </authorList>
    </citation>
    <scope>NUCLEOTIDE SEQUENCE [LARGE SCALE GENOMIC DNA]</scope>
    <source>
        <strain evidence="1 2">DSM 25239</strain>
    </source>
</reference>
<dbReference type="InterPro" id="IPR036412">
    <property type="entry name" value="HAD-like_sf"/>
</dbReference>
<dbReference type="RefSeq" id="WP_185136201.1">
    <property type="nucleotide sequence ID" value="NZ_JACJVR010000050.1"/>
</dbReference>
<evidence type="ECO:0000313" key="2">
    <source>
        <dbReference type="Proteomes" id="UP000553776"/>
    </source>
</evidence>
<dbReference type="InterPro" id="IPR036514">
    <property type="entry name" value="SGNH_hydro_sf"/>
</dbReference>
<dbReference type="SUPFAM" id="SSF56784">
    <property type="entry name" value="HAD-like"/>
    <property type="match status" value="1"/>
</dbReference>
<dbReference type="InterPro" id="IPR010033">
    <property type="entry name" value="HAD_SF_ppase_IIIC"/>
</dbReference>
<evidence type="ECO:0000313" key="1">
    <source>
        <dbReference type="EMBL" id="MBB6692211.1"/>
    </source>
</evidence>
<comment type="caution">
    <text evidence="1">The sequence shown here is derived from an EMBL/GenBank/DDBJ whole genome shotgun (WGS) entry which is preliminary data.</text>
</comment>
<dbReference type="Proteomes" id="UP000553776">
    <property type="component" value="Unassembled WGS sequence"/>
</dbReference>
<proteinExistence type="predicted"/>
<dbReference type="NCBIfam" id="TIGR01681">
    <property type="entry name" value="HAD-SF-IIIC"/>
    <property type="match status" value="1"/>
</dbReference>
<dbReference type="AlphaFoldDB" id="A0A841U270"/>
<dbReference type="NCBIfam" id="TIGR01686">
    <property type="entry name" value="FkbH"/>
    <property type="match status" value="1"/>
</dbReference>
<dbReference type="InterPro" id="IPR010037">
    <property type="entry name" value="FkbH_domain"/>
</dbReference>
<dbReference type="Gene3D" id="3.40.50.1110">
    <property type="entry name" value="SGNH hydrolase"/>
    <property type="match status" value="1"/>
</dbReference>
<gene>
    <name evidence="1" type="ORF">H7B90_12440</name>
</gene>
<accession>A0A841U270</accession>
<protein>
    <submittedName>
        <fullName evidence="1">HAD-IIIC family phosphatase</fullName>
    </submittedName>
</protein>
<dbReference type="InterPro" id="IPR023214">
    <property type="entry name" value="HAD_sf"/>
</dbReference>